<dbReference type="GO" id="GO:0006999">
    <property type="term" value="P:nuclear pore organization"/>
    <property type="evidence" value="ECO:0007669"/>
    <property type="project" value="TreeGrafter"/>
</dbReference>
<dbReference type="GO" id="GO:0017056">
    <property type="term" value="F:structural constituent of nuclear pore"/>
    <property type="evidence" value="ECO:0007669"/>
    <property type="project" value="TreeGrafter"/>
</dbReference>
<evidence type="ECO:0000313" key="5">
    <source>
        <dbReference type="EMBL" id="CAB3411200.1"/>
    </source>
</evidence>
<evidence type="ECO:0000256" key="1">
    <source>
        <dbReference type="ARBA" id="ARBA00004123"/>
    </source>
</evidence>
<dbReference type="InterPro" id="IPR021827">
    <property type="entry name" value="Nup186/Nup192/Nup205"/>
</dbReference>
<dbReference type="GO" id="GO:0044611">
    <property type="term" value="C:nuclear pore inner ring"/>
    <property type="evidence" value="ECO:0007669"/>
    <property type="project" value="TreeGrafter"/>
</dbReference>
<dbReference type="EMBL" id="CADEPM010000012">
    <property type="protein sequence ID" value="CAB3411200.1"/>
    <property type="molecule type" value="Genomic_DNA"/>
</dbReference>
<comment type="similarity">
    <text evidence="2">Belongs to the NUP186/NUP192/NUP205 family.</text>
</comment>
<dbReference type="PANTHER" id="PTHR31344:SF0">
    <property type="entry name" value="NUCLEAR PORE COMPLEX PROTEIN NUP205"/>
    <property type="match status" value="1"/>
</dbReference>
<reference evidence="5 6" key="1">
    <citation type="submission" date="2020-04" db="EMBL/GenBank/DDBJ databases">
        <authorList>
            <person name="Laetsch R D."/>
            <person name="Stevens L."/>
            <person name="Kumar S."/>
            <person name="Blaxter L. M."/>
        </authorList>
    </citation>
    <scope>NUCLEOTIDE SEQUENCE [LARGE SCALE GENOMIC DNA]</scope>
</reference>
<keyword evidence="3" id="KW-0813">Transport</keyword>
<proteinExistence type="inferred from homology"/>
<keyword evidence="6" id="KW-1185">Reference proteome</keyword>
<keyword evidence="4" id="KW-0539">Nucleus</keyword>
<protein>
    <submittedName>
        <fullName evidence="5">Uncharacterized protein</fullName>
    </submittedName>
</protein>
<gene>
    <name evidence="5" type="ORF">CBOVIS_LOCUS12618</name>
</gene>
<evidence type="ECO:0000256" key="4">
    <source>
        <dbReference type="ARBA" id="ARBA00023242"/>
    </source>
</evidence>
<organism evidence="5 6">
    <name type="scientific">Caenorhabditis bovis</name>
    <dbReference type="NCBI Taxonomy" id="2654633"/>
    <lineage>
        <taxon>Eukaryota</taxon>
        <taxon>Metazoa</taxon>
        <taxon>Ecdysozoa</taxon>
        <taxon>Nematoda</taxon>
        <taxon>Chromadorea</taxon>
        <taxon>Rhabditida</taxon>
        <taxon>Rhabditina</taxon>
        <taxon>Rhabditomorpha</taxon>
        <taxon>Rhabditoidea</taxon>
        <taxon>Rhabditidae</taxon>
        <taxon>Peloderinae</taxon>
        <taxon>Caenorhabditis</taxon>
    </lineage>
</organism>
<sequence length="1302" mass="146983">MWVEIRKLYDQIAQFENFDDDDATNDLIANIEKYKFRLANVLCNNPKSTQSRAKVVPNATVQFDDAEITLDAQICAEALIVSDIFTINELDAVDFVLAGEAQNIHFDGLNRGLIAVVCYYDAHRLLITSLRKILEFDREELPQKLLDLIDSTFIQETVFKHLFHLLAKFSVQSEFSRLMQPNVNGLGGSKHQRLLRNAIEEIRHEMMNTISLICENPGLQVVNISNYLFQIVKNVPAEKLNLNNLTAWLSLVKITSSDVLNQVPDATSVLNSMIGHIRDETTWSDQAMCGTIQLACAVSLKALASSPADHLGIESIKVDVERIIDRGIRNMAFQYLRHAIIHSDFFNEAYQFVIIDEVLKQLVAFFPAKLMETERNSADELAWFDEQQQRSVDVAASAEVTAQSSKQIAQNLEQPQYETAASHYENFLRCFVDLYEILPLTEPPNCSREKKLYNQIIECSLAFSTERSIELCRLLERARLPHHVVHAVAYFELTAAVCRNPYTAAFLFDIFNRDHPGTDLFGWESFMSALRSYDRLFREQKANMHRSFAQQHTLANRTQSENVIIPAQELSGLIACLRIATKVARYNDVAALRFSEDRSWGALDLIASIASASVPLQLKAALIGLLNAIARLKSSAIRVWHVMHIHQLCYVTENGSLMGMQQELDERECVTKQYDVSLSFVRLISTLLKHKNLPQDSAASIQFVTKSILSQFSSRSYNDVNQMWHLAEESLRATNTLLEYGIVEPRAVAANEIHIALLTQCLNDTPLFRSITRIIMEDCQAQMDPYSSKQPKSSESALIALKILSRAIILHPALRACARVLSCDVIVASIQSLVFTPIHSSTPFTLLDLIFHYLQTCDDYPIHALYAVRILRDVTLSRGAAQGSMLELLKSRDAAAMHVRAVRTALCATSIHYSIDDSLAKEEDDENPLTARGETARILLDTLADAVDTKSDKINDVNNICYYLLAFRPSKANTKELYENDEILTGLHYILYIIEQFISTKNPFSLSFSALLEPSFRFLQRLVSMSCPFAKPVLCFMRSSNIIEKLVTSEFVCSALIKEDEIANTYSAGVFSVRRMIVGYILHFAAVEISAMLTTGHFTRPETLYRALLETSEMVSEYTMDDEDSGGSTNLLFSLLRRATVTKTSELIYPELVHFNVNKLHEIFDACLTITIYGVPQYDTVYLDRLLRREIETVYADCEEYKYVQKEVESVLEYSAEINANLLSKGSSERIVSGCTALLNVFSVFAPVHFFTTATQLVIFRDSCYVLIEMVSGIDENGGNGGETRQRRISKGKYGTFHCTVI</sequence>
<dbReference type="OrthoDB" id="2019644at2759"/>
<evidence type="ECO:0000256" key="2">
    <source>
        <dbReference type="ARBA" id="ARBA00005892"/>
    </source>
</evidence>
<dbReference type="Pfam" id="PF11894">
    <property type="entry name" value="Nup192"/>
    <property type="match status" value="1"/>
</dbReference>
<dbReference type="Proteomes" id="UP000494206">
    <property type="component" value="Unassembled WGS sequence"/>
</dbReference>
<evidence type="ECO:0000256" key="3">
    <source>
        <dbReference type="ARBA" id="ARBA00022448"/>
    </source>
</evidence>
<comment type="subcellular location">
    <subcellularLocation>
        <location evidence="1">Nucleus</location>
    </subcellularLocation>
</comment>
<dbReference type="PANTHER" id="PTHR31344">
    <property type="entry name" value="NUCLEAR PORE COMPLEX PROTEIN NUP205"/>
    <property type="match status" value="1"/>
</dbReference>
<name>A0A8S1FEK0_9PELO</name>
<accession>A0A8S1FEK0</accession>
<evidence type="ECO:0000313" key="6">
    <source>
        <dbReference type="Proteomes" id="UP000494206"/>
    </source>
</evidence>
<comment type="caution">
    <text evidence="5">The sequence shown here is derived from an EMBL/GenBank/DDBJ whole genome shotgun (WGS) entry which is preliminary data.</text>
</comment>